<proteinExistence type="predicted"/>
<dbReference type="InterPro" id="IPR050721">
    <property type="entry name" value="Trk_Ktr_HKT_K-transport"/>
</dbReference>
<evidence type="ECO:0000256" key="3">
    <source>
        <dbReference type="ARBA" id="ARBA00022538"/>
    </source>
</evidence>
<reference evidence="9 10" key="1">
    <citation type="submission" date="2017-07" db="EMBL/GenBank/DDBJ databases">
        <title>Complete genome sequence of Oryzomicrobium terrae TPP412.</title>
        <authorList>
            <person name="Chiu L.-W."/>
            <person name="Lo K.-J."/>
            <person name="Tsai Y.-M."/>
            <person name="Lin S.-S."/>
            <person name="Kuo C.-H."/>
            <person name="Liu C.-T."/>
        </authorList>
    </citation>
    <scope>NUCLEOTIDE SEQUENCE [LARGE SCALE GENOMIC DNA]</scope>
    <source>
        <strain evidence="9 10">TPP412</strain>
    </source>
</reference>
<accession>A0A5C1E3S6</accession>
<dbReference type="Pfam" id="PF02254">
    <property type="entry name" value="TrkA_N"/>
    <property type="match status" value="2"/>
</dbReference>
<keyword evidence="6" id="KW-0406">Ion transport</keyword>
<keyword evidence="4" id="KW-0630">Potassium</keyword>
<dbReference type="SUPFAM" id="SSF116726">
    <property type="entry name" value="TrkA C-terminal domain-like"/>
    <property type="match status" value="2"/>
</dbReference>
<dbReference type="InterPro" id="IPR036291">
    <property type="entry name" value="NAD(P)-bd_dom_sf"/>
</dbReference>
<dbReference type="PRINTS" id="PR00335">
    <property type="entry name" value="KUPTAKETRKA"/>
</dbReference>
<dbReference type="GO" id="GO:0015079">
    <property type="term" value="F:potassium ion transmembrane transporter activity"/>
    <property type="evidence" value="ECO:0007669"/>
    <property type="project" value="InterPro"/>
</dbReference>
<dbReference type="NCBIfam" id="NF007032">
    <property type="entry name" value="PRK09496.1-4"/>
    <property type="match status" value="1"/>
</dbReference>
<feature type="domain" description="RCK N-terminal" evidence="7">
    <location>
        <begin position="232"/>
        <end position="348"/>
    </location>
</feature>
<evidence type="ECO:0000256" key="2">
    <source>
        <dbReference type="ARBA" id="ARBA00022448"/>
    </source>
</evidence>
<keyword evidence="3" id="KW-0633">Potassium transport</keyword>
<keyword evidence="2" id="KW-0813">Transport</keyword>
<evidence type="ECO:0000256" key="1">
    <source>
        <dbReference type="ARBA" id="ARBA00017378"/>
    </source>
</evidence>
<dbReference type="GO" id="GO:0005886">
    <property type="term" value="C:plasma membrane"/>
    <property type="evidence" value="ECO:0007669"/>
    <property type="project" value="InterPro"/>
</dbReference>
<evidence type="ECO:0000313" key="9">
    <source>
        <dbReference type="EMBL" id="QEL63503.1"/>
    </source>
</evidence>
<feature type="domain" description="RCK C-terminal" evidence="8">
    <location>
        <begin position="368"/>
        <end position="471"/>
    </location>
</feature>
<dbReference type="AlphaFoldDB" id="A0A5C1E3S6"/>
<evidence type="ECO:0000256" key="6">
    <source>
        <dbReference type="ARBA" id="ARBA00023065"/>
    </source>
</evidence>
<sequence length="476" mass="51593">MKILILGAGQVGASLAEHLSSEANDLTVVDIDRERLALLQDRFDLRTLVGDASTPGVLEAAGAADADLLVAVTRSDPANLVACKLAHSRFNVPRRVARLRNADFFADPSLFAPEHFAVSEALCPEQEVTDTIVRLVEFPRALQVLEFGGGRLTLVGVRAYEGGLLVGHPIREMRRHLPEDIDARIAALYRRDRPVPPTGETRIEVGDEVFFIAPSEHLPAVLRELRREEQPVRRVVVAGAGNIGARVAGALQRRCRVTVVEANRLRAEDVAAQLDDAMVLCGGASDEDVLDQANIGESDLFLALTNDDEDNILAASLAKRLGCRRVLALINRRVYADMVQGGPIDIALSPAEVSAGAFLAHVRQGDVVQVHRLRRGAAEALELVVHGDARTSKVVGRRIADLDLPAGASVAALVRAMDVPRVLEHSEADVETRYGEVIMAHHDTVIEAGDHVILFCTRKELVPKVVRLFQVAVGFL</sequence>
<evidence type="ECO:0000259" key="8">
    <source>
        <dbReference type="PROSITE" id="PS51202"/>
    </source>
</evidence>
<evidence type="ECO:0000256" key="4">
    <source>
        <dbReference type="ARBA" id="ARBA00022958"/>
    </source>
</evidence>
<dbReference type="InterPro" id="IPR003148">
    <property type="entry name" value="RCK_N"/>
</dbReference>
<evidence type="ECO:0000259" key="7">
    <source>
        <dbReference type="PROSITE" id="PS51201"/>
    </source>
</evidence>
<feature type="domain" description="RCK N-terminal" evidence="7">
    <location>
        <begin position="1"/>
        <end position="122"/>
    </location>
</feature>
<dbReference type="InterPro" id="IPR006036">
    <property type="entry name" value="K_uptake_TrkA"/>
</dbReference>
<feature type="domain" description="RCK C-terminal" evidence="8">
    <location>
        <begin position="142"/>
        <end position="227"/>
    </location>
</feature>
<evidence type="ECO:0000256" key="5">
    <source>
        <dbReference type="ARBA" id="ARBA00023027"/>
    </source>
</evidence>
<organism evidence="9 10">
    <name type="scientific">Oryzomicrobium terrae</name>
    <dbReference type="NCBI Taxonomy" id="1735038"/>
    <lineage>
        <taxon>Bacteria</taxon>
        <taxon>Pseudomonadati</taxon>
        <taxon>Pseudomonadota</taxon>
        <taxon>Betaproteobacteria</taxon>
        <taxon>Rhodocyclales</taxon>
        <taxon>Rhodocyclaceae</taxon>
        <taxon>Oryzomicrobium</taxon>
    </lineage>
</organism>
<dbReference type="NCBIfam" id="NF007039">
    <property type="entry name" value="PRK09496.3-2"/>
    <property type="match status" value="1"/>
</dbReference>
<dbReference type="RefSeq" id="WP_149424490.1">
    <property type="nucleotide sequence ID" value="NZ_CP022579.1"/>
</dbReference>
<dbReference type="EMBL" id="CP022579">
    <property type="protein sequence ID" value="QEL63503.1"/>
    <property type="molecule type" value="Genomic_DNA"/>
</dbReference>
<protein>
    <recommendedName>
        <fullName evidence="1">Trk system potassium uptake protein TrkA</fullName>
    </recommendedName>
</protein>
<dbReference type="PROSITE" id="PS51201">
    <property type="entry name" value="RCK_N"/>
    <property type="match status" value="2"/>
</dbReference>
<dbReference type="Pfam" id="PF02080">
    <property type="entry name" value="TrkA_C"/>
    <property type="match status" value="1"/>
</dbReference>
<dbReference type="InterPro" id="IPR006037">
    <property type="entry name" value="RCK_C"/>
</dbReference>
<name>A0A5C1E3S6_9RHOO</name>
<dbReference type="InterPro" id="IPR036721">
    <property type="entry name" value="RCK_C_sf"/>
</dbReference>
<dbReference type="NCBIfam" id="NF007030">
    <property type="entry name" value="PRK09496.1-1"/>
    <property type="match status" value="1"/>
</dbReference>
<dbReference type="SUPFAM" id="SSF51735">
    <property type="entry name" value="NAD(P)-binding Rossmann-fold domains"/>
    <property type="match status" value="2"/>
</dbReference>
<gene>
    <name evidence="9" type="primary">trkA</name>
    <name evidence="9" type="ORF">OTERR_00270</name>
</gene>
<dbReference type="PROSITE" id="PS51202">
    <property type="entry name" value="RCK_C"/>
    <property type="match status" value="2"/>
</dbReference>
<evidence type="ECO:0000313" key="10">
    <source>
        <dbReference type="Proteomes" id="UP000323671"/>
    </source>
</evidence>
<keyword evidence="10" id="KW-1185">Reference proteome</keyword>
<dbReference type="PANTHER" id="PTHR43833:SF5">
    <property type="entry name" value="TRK SYSTEM POTASSIUM UPTAKE PROTEIN TRKA"/>
    <property type="match status" value="1"/>
</dbReference>
<dbReference type="NCBIfam" id="NF007031">
    <property type="entry name" value="PRK09496.1-2"/>
    <property type="match status" value="1"/>
</dbReference>
<dbReference type="PANTHER" id="PTHR43833">
    <property type="entry name" value="POTASSIUM CHANNEL PROTEIN 2-RELATED-RELATED"/>
    <property type="match status" value="1"/>
</dbReference>
<dbReference type="Proteomes" id="UP000323671">
    <property type="component" value="Chromosome"/>
</dbReference>
<keyword evidence="5" id="KW-0520">NAD</keyword>
<dbReference type="Gene3D" id="3.30.70.1450">
    <property type="entry name" value="Regulator of K+ conductance, C-terminal domain"/>
    <property type="match status" value="2"/>
</dbReference>
<dbReference type="KEGG" id="otr:OTERR_00270"/>
<dbReference type="Gene3D" id="3.40.50.720">
    <property type="entry name" value="NAD(P)-binding Rossmann-like Domain"/>
    <property type="match status" value="2"/>
</dbReference>